<sequence>MTSAMMDKFEKYWNEIHGETSVATRHVTTVVPSATCRATTPVTNRASPLNGGLCAVVEESALFHQDLACSKSHKSLLVATITDSSVKLLCRREWRPREQA</sequence>
<evidence type="ECO:0000313" key="1">
    <source>
        <dbReference type="EMBL" id="EXB80586.1"/>
    </source>
</evidence>
<dbReference type="EMBL" id="KE344817">
    <property type="protein sequence ID" value="EXB80586.1"/>
    <property type="molecule type" value="Genomic_DNA"/>
</dbReference>
<reference evidence="2" key="1">
    <citation type="submission" date="2013-01" db="EMBL/GenBank/DDBJ databases">
        <title>Draft Genome Sequence of a Mulberry Tree, Morus notabilis C.K. Schneid.</title>
        <authorList>
            <person name="He N."/>
            <person name="Zhao S."/>
        </authorList>
    </citation>
    <scope>NUCLEOTIDE SEQUENCE</scope>
</reference>
<proteinExistence type="predicted"/>
<organism evidence="1 2">
    <name type="scientific">Morus notabilis</name>
    <dbReference type="NCBI Taxonomy" id="981085"/>
    <lineage>
        <taxon>Eukaryota</taxon>
        <taxon>Viridiplantae</taxon>
        <taxon>Streptophyta</taxon>
        <taxon>Embryophyta</taxon>
        <taxon>Tracheophyta</taxon>
        <taxon>Spermatophyta</taxon>
        <taxon>Magnoliopsida</taxon>
        <taxon>eudicotyledons</taxon>
        <taxon>Gunneridae</taxon>
        <taxon>Pentapetalae</taxon>
        <taxon>rosids</taxon>
        <taxon>fabids</taxon>
        <taxon>Rosales</taxon>
        <taxon>Moraceae</taxon>
        <taxon>Moreae</taxon>
        <taxon>Morus</taxon>
    </lineage>
</organism>
<keyword evidence="2" id="KW-1185">Reference proteome</keyword>
<evidence type="ECO:0000313" key="2">
    <source>
        <dbReference type="Proteomes" id="UP000030645"/>
    </source>
</evidence>
<dbReference type="AlphaFoldDB" id="W9RB59"/>
<protein>
    <submittedName>
        <fullName evidence="1">Uncharacterized protein</fullName>
    </submittedName>
</protein>
<name>W9RB59_9ROSA</name>
<gene>
    <name evidence="1" type="ORF">L484_009040</name>
</gene>
<accession>W9RB59</accession>
<dbReference type="Proteomes" id="UP000030645">
    <property type="component" value="Unassembled WGS sequence"/>
</dbReference>